<organism evidence="3 4">
    <name type="scientific">Gramella jeungdoensis</name>
    <dbReference type="NCBI Taxonomy" id="708091"/>
    <lineage>
        <taxon>Bacteria</taxon>
        <taxon>Pseudomonadati</taxon>
        <taxon>Bacteroidota</taxon>
        <taxon>Flavobacteriia</taxon>
        <taxon>Flavobacteriales</taxon>
        <taxon>Flavobacteriaceae</taxon>
        <taxon>Christiangramia</taxon>
    </lineage>
</organism>
<dbReference type="Proteomes" id="UP001155077">
    <property type="component" value="Unassembled WGS sequence"/>
</dbReference>
<accession>A0ABT0YZ52</accession>
<sequence length="332" mass="37019">MSEIIHVLLTGGVGSRLWPLSRKSRPKQYIDLFGGYSLFELSVKRNSSISTKLNVVGNVDNNELSQKSLSKLGKVDYMNIVEATPRNTAPAIAFSAFAAHPEDILLVTPADHIIKEGTEYTESVKRAIELAGEGYIATFGIKPEKPETGYGYIEQKGEDVVAFREKPNLETAKQFLAAGNFLWNSGMFCFKAGVFLEELKKYEPEVFARSMEGWFNNKEGKLDLEDSLKIPSISVDYAVMERSDKMKVVASEFEWSDMGSFEAIYEYLYSQGHPIDDNGNMVIGSENYTAFVGFKNSILVCTPDANLVLSREQSQEVKKVYSNLESSNSVLV</sequence>
<dbReference type="SUPFAM" id="SSF53448">
    <property type="entry name" value="Nucleotide-diphospho-sugar transferases"/>
    <property type="match status" value="1"/>
</dbReference>
<keyword evidence="4" id="KW-1185">Reference proteome</keyword>
<comment type="caution">
    <text evidence="3">The sequence shown here is derived from an EMBL/GenBank/DDBJ whole genome shotgun (WGS) entry which is preliminary data.</text>
</comment>
<reference evidence="3" key="1">
    <citation type="submission" date="2022-06" db="EMBL/GenBank/DDBJ databases">
        <title>Gramella sediminis sp. nov., isolated from deep-sea sediment of the Indian Ocean.</title>
        <authorList>
            <person name="Yang L."/>
        </authorList>
    </citation>
    <scope>NUCLEOTIDE SEQUENCE</scope>
    <source>
        <strain evidence="3">HMD3159</strain>
    </source>
</reference>
<name>A0ABT0YZ52_9FLAO</name>
<dbReference type="InterPro" id="IPR049577">
    <property type="entry name" value="GMPP_N"/>
</dbReference>
<feature type="domain" description="Nucleotidyl transferase" evidence="1">
    <location>
        <begin position="7"/>
        <end position="267"/>
    </location>
</feature>
<feature type="domain" description="MannoseP isomerase/GMP-like beta-helix" evidence="2">
    <location>
        <begin position="275"/>
        <end position="323"/>
    </location>
</feature>
<evidence type="ECO:0000259" key="1">
    <source>
        <dbReference type="Pfam" id="PF00483"/>
    </source>
</evidence>
<dbReference type="InterPro" id="IPR029044">
    <property type="entry name" value="Nucleotide-diphossugar_trans"/>
</dbReference>
<dbReference type="SUPFAM" id="SSF159283">
    <property type="entry name" value="Guanosine diphospho-D-mannose pyrophosphorylase/mannose-6-phosphate isomerase linker domain"/>
    <property type="match status" value="1"/>
</dbReference>
<protein>
    <submittedName>
        <fullName evidence="3">Sugar phosphate nucleotidyltransferase</fullName>
    </submittedName>
</protein>
<dbReference type="EMBL" id="JAMSCK010000002">
    <property type="protein sequence ID" value="MCM8568747.1"/>
    <property type="molecule type" value="Genomic_DNA"/>
</dbReference>
<evidence type="ECO:0000259" key="2">
    <source>
        <dbReference type="Pfam" id="PF22640"/>
    </source>
</evidence>
<dbReference type="InterPro" id="IPR054566">
    <property type="entry name" value="ManC/GMP-like_b-helix"/>
</dbReference>
<dbReference type="Gene3D" id="3.90.550.10">
    <property type="entry name" value="Spore Coat Polysaccharide Biosynthesis Protein SpsA, Chain A"/>
    <property type="match status" value="1"/>
</dbReference>
<evidence type="ECO:0000313" key="3">
    <source>
        <dbReference type="EMBL" id="MCM8568747.1"/>
    </source>
</evidence>
<gene>
    <name evidence="3" type="ORF">NE848_05120</name>
</gene>
<dbReference type="InterPro" id="IPR005835">
    <property type="entry name" value="NTP_transferase_dom"/>
</dbReference>
<dbReference type="Pfam" id="PF00483">
    <property type="entry name" value="NTP_transferase"/>
    <property type="match status" value="1"/>
</dbReference>
<proteinExistence type="predicted"/>
<dbReference type="RefSeq" id="WP_252111147.1">
    <property type="nucleotide sequence ID" value="NZ_JAMSCK010000002.1"/>
</dbReference>
<dbReference type="Pfam" id="PF22640">
    <property type="entry name" value="ManC_GMP_beta-helix"/>
    <property type="match status" value="1"/>
</dbReference>
<dbReference type="PANTHER" id="PTHR46390">
    <property type="entry name" value="MANNOSE-1-PHOSPHATE GUANYLYLTRANSFERASE"/>
    <property type="match status" value="1"/>
</dbReference>
<evidence type="ECO:0000313" key="4">
    <source>
        <dbReference type="Proteomes" id="UP001155077"/>
    </source>
</evidence>
<dbReference type="InterPro" id="IPR051161">
    <property type="entry name" value="Mannose-6P_isomerase_type2"/>
</dbReference>
<dbReference type="PANTHER" id="PTHR46390:SF1">
    <property type="entry name" value="MANNOSE-1-PHOSPHATE GUANYLYLTRANSFERASE"/>
    <property type="match status" value="1"/>
</dbReference>
<dbReference type="CDD" id="cd02509">
    <property type="entry name" value="GDP-M1P_Guanylyltransferase"/>
    <property type="match status" value="1"/>
</dbReference>